<evidence type="ECO:0000259" key="2">
    <source>
        <dbReference type="PROSITE" id="PS50086"/>
    </source>
</evidence>
<organism evidence="3 4">
    <name type="scientific">Tritrichomonas musculus</name>
    <dbReference type="NCBI Taxonomy" id="1915356"/>
    <lineage>
        <taxon>Eukaryota</taxon>
        <taxon>Metamonada</taxon>
        <taxon>Parabasalia</taxon>
        <taxon>Tritrichomonadida</taxon>
        <taxon>Tritrichomonadidae</taxon>
        <taxon>Tritrichomonas</taxon>
    </lineage>
</organism>
<feature type="transmembrane region" description="Helical" evidence="1">
    <location>
        <begin position="322"/>
        <end position="342"/>
    </location>
</feature>
<sequence>MTGNRAELENYLRQNIDFSLLDQDQIYSFLNQDQTDKDNRYRVFAWLIQLHLISNEKEKMIENILDMYQNYLENIGSQFNESSNPFQNTQDEETSLIYLDVRRISDWFLNMAKPLNFDQCYLDDFQFHIRRILYFLPKIDPQSDFHYIQGFDRYASITYLLGLDFIRKVSNNNLLPFSLEFAEMLSLHFTHDFISLSRLLINITNSPKEIMDVFENIDKIIEKEIPSISKNLKKCSTSSVHFALRWTLLLFADEHDFNNCLVLWDHFVLHQKDFPTYMVNVSISHLKQVPYDGISYIDKIQNFKNWDVPQIIKEAENYSDEYIFLKYCIGATVTAFAIYFGVKVFKKKPTPKPTFFDIVKNKLI</sequence>
<gene>
    <name evidence="3" type="ORF">M9Y10_023196</name>
</gene>
<evidence type="ECO:0000256" key="1">
    <source>
        <dbReference type="SAM" id="Phobius"/>
    </source>
</evidence>
<evidence type="ECO:0000313" key="3">
    <source>
        <dbReference type="EMBL" id="KAK8894759.1"/>
    </source>
</evidence>
<feature type="domain" description="Rab-GAP TBC" evidence="2">
    <location>
        <begin position="36"/>
        <end position="271"/>
    </location>
</feature>
<proteinExistence type="predicted"/>
<keyword evidence="1" id="KW-1133">Transmembrane helix</keyword>
<protein>
    <recommendedName>
        <fullName evidence="2">Rab-GAP TBC domain-containing protein</fullName>
    </recommendedName>
</protein>
<comment type="caution">
    <text evidence="3">The sequence shown here is derived from an EMBL/GenBank/DDBJ whole genome shotgun (WGS) entry which is preliminary data.</text>
</comment>
<dbReference type="Gene3D" id="1.10.472.80">
    <property type="entry name" value="Ypt/Rab-GAP domain of gyp1p, domain 3"/>
    <property type="match status" value="1"/>
</dbReference>
<dbReference type="PROSITE" id="PS50086">
    <property type="entry name" value="TBC_RABGAP"/>
    <property type="match status" value="1"/>
</dbReference>
<dbReference type="InterPro" id="IPR035969">
    <property type="entry name" value="Rab-GAP_TBC_sf"/>
</dbReference>
<name>A0ABR2KUH3_9EUKA</name>
<keyword evidence="4" id="KW-1185">Reference proteome</keyword>
<accession>A0ABR2KUH3</accession>
<dbReference type="SUPFAM" id="SSF47923">
    <property type="entry name" value="Ypt/Rab-GAP domain of gyp1p"/>
    <property type="match status" value="1"/>
</dbReference>
<dbReference type="Pfam" id="PF00566">
    <property type="entry name" value="RabGAP-TBC"/>
    <property type="match status" value="1"/>
</dbReference>
<keyword evidence="1" id="KW-0472">Membrane</keyword>
<dbReference type="EMBL" id="JAPFFF010000003">
    <property type="protein sequence ID" value="KAK8894759.1"/>
    <property type="molecule type" value="Genomic_DNA"/>
</dbReference>
<dbReference type="InterPro" id="IPR000195">
    <property type="entry name" value="Rab-GAP-TBC_dom"/>
</dbReference>
<dbReference type="Proteomes" id="UP001470230">
    <property type="component" value="Unassembled WGS sequence"/>
</dbReference>
<reference evidence="3 4" key="1">
    <citation type="submission" date="2024-04" db="EMBL/GenBank/DDBJ databases">
        <title>Tritrichomonas musculus Genome.</title>
        <authorList>
            <person name="Alves-Ferreira E."/>
            <person name="Grigg M."/>
            <person name="Lorenzi H."/>
            <person name="Galac M."/>
        </authorList>
    </citation>
    <scope>NUCLEOTIDE SEQUENCE [LARGE SCALE GENOMIC DNA]</scope>
    <source>
        <strain evidence="3 4">EAF2021</strain>
    </source>
</reference>
<keyword evidence="1" id="KW-0812">Transmembrane</keyword>
<evidence type="ECO:0000313" key="4">
    <source>
        <dbReference type="Proteomes" id="UP001470230"/>
    </source>
</evidence>